<evidence type="ECO:0000256" key="3">
    <source>
        <dbReference type="ARBA" id="ARBA00022692"/>
    </source>
</evidence>
<keyword evidence="5 6" id="KW-0472">Membrane</keyword>
<dbReference type="Pfam" id="PF01810">
    <property type="entry name" value="LysE"/>
    <property type="match status" value="1"/>
</dbReference>
<keyword evidence="2" id="KW-1003">Cell membrane</keyword>
<evidence type="ECO:0000313" key="7">
    <source>
        <dbReference type="EMBL" id="ANY71563.1"/>
    </source>
</evidence>
<dbReference type="InterPro" id="IPR001123">
    <property type="entry name" value="LeuE-type"/>
</dbReference>
<organism evidence="7">
    <name type="scientific">Paenibacillus ihbetae</name>
    <dbReference type="NCBI Taxonomy" id="1870820"/>
    <lineage>
        <taxon>Bacteria</taxon>
        <taxon>Bacillati</taxon>
        <taxon>Bacillota</taxon>
        <taxon>Bacilli</taxon>
        <taxon>Bacillales</taxon>
        <taxon>Paenibacillaceae</taxon>
        <taxon>Paenibacillus</taxon>
    </lineage>
</organism>
<feature type="transmembrane region" description="Helical" evidence="6">
    <location>
        <begin position="41"/>
        <end position="66"/>
    </location>
</feature>
<dbReference type="PANTHER" id="PTHR30086:SF20">
    <property type="entry name" value="ARGININE EXPORTER PROTEIN ARGO-RELATED"/>
    <property type="match status" value="1"/>
</dbReference>
<sequence length="208" mass="22566">MFTLTSLLLFLGSAILIILVPGPDLLFAVTQGMTSGKRAGILSAIGLSLGNIVHTLAAALGVSIIIKTSATVFTLFKIAGACYLFYLAYKSFKHRKEPIGIQKGKPEPGRNLILKGFLMNVLNPKVAIFFLSFLPQFVNDTQGHAGIQLFILGMIFLILTGLIFGILAYFAGAFSQRLLSNSRFGEWMNILGGCIFSIIGMKLVFTRL</sequence>
<dbReference type="EMBL" id="CP016809">
    <property type="protein sequence ID" value="ANY71563.1"/>
    <property type="molecule type" value="Genomic_DNA"/>
</dbReference>
<comment type="subcellular location">
    <subcellularLocation>
        <location evidence="1">Cell membrane</location>
        <topology evidence="1">Multi-pass membrane protein</topology>
    </subcellularLocation>
</comment>
<evidence type="ECO:0000256" key="2">
    <source>
        <dbReference type="ARBA" id="ARBA00022475"/>
    </source>
</evidence>
<keyword evidence="3 6" id="KW-0812">Transmembrane</keyword>
<dbReference type="PANTHER" id="PTHR30086">
    <property type="entry name" value="ARGININE EXPORTER PROTEIN ARGO"/>
    <property type="match status" value="1"/>
</dbReference>
<feature type="transmembrane region" description="Helical" evidence="6">
    <location>
        <begin position="184"/>
        <end position="205"/>
    </location>
</feature>
<reference evidence="7" key="1">
    <citation type="submission" date="2016-08" db="EMBL/GenBank/DDBJ databases">
        <title>Complete Genome Seqeunce of Paenibacillus sp. nov. IHBB 9852 from high altitute lake of Indian trans-Himalayas.</title>
        <authorList>
            <person name="Kiran S."/>
            <person name="Swarnkar M.K."/>
            <person name="Rana A."/>
            <person name="Tewari R."/>
            <person name="Gulati A."/>
        </authorList>
    </citation>
    <scope>NUCLEOTIDE SEQUENCE [LARGE SCALE GENOMIC DNA]</scope>
    <source>
        <strain evidence="7">IHBB 9852</strain>
    </source>
</reference>
<name>A0A1B2DV35_9BACL</name>
<evidence type="ECO:0000256" key="4">
    <source>
        <dbReference type="ARBA" id="ARBA00022989"/>
    </source>
</evidence>
<feature type="transmembrane region" description="Helical" evidence="6">
    <location>
        <begin position="6"/>
        <end position="29"/>
    </location>
</feature>
<feature type="transmembrane region" description="Helical" evidence="6">
    <location>
        <begin position="112"/>
        <end position="134"/>
    </location>
</feature>
<dbReference type="PIRSF" id="PIRSF006324">
    <property type="entry name" value="LeuE"/>
    <property type="match status" value="1"/>
</dbReference>
<keyword evidence="4 6" id="KW-1133">Transmembrane helix</keyword>
<dbReference type="AlphaFoldDB" id="A0A1B2DV35"/>
<proteinExistence type="predicted"/>
<feature type="transmembrane region" description="Helical" evidence="6">
    <location>
        <begin position="146"/>
        <end position="172"/>
    </location>
</feature>
<gene>
    <name evidence="7" type="ORF">BBD41_02640</name>
</gene>
<accession>A0A1B2DV35</accession>
<evidence type="ECO:0000256" key="1">
    <source>
        <dbReference type="ARBA" id="ARBA00004651"/>
    </source>
</evidence>
<dbReference type="KEGG" id="pib:BBD41_02640"/>
<feature type="transmembrane region" description="Helical" evidence="6">
    <location>
        <begin position="72"/>
        <end position="92"/>
    </location>
</feature>
<evidence type="ECO:0000256" key="5">
    <source>
        <dbReference type="ARBA" id="ARBA00023136"/>
    </source>
</evidence>
<dbReference type="GO" id="GO:0005886">
    <property type="term" value="C:plasma membrane"/>
    <property type="evidence" value="ECO:0007669"/>
    <property type="project" value="UniProtKB-SubCell"/>
</dbReference>
<evidence type="ECO:0000256" key="6">
    <source>
        <dbReference type="SAM" id="Phobius"/>
    </source>
</evidence>
<protein>
    <submittedName>
        <fullName evidence="7">Threonine transporter RhtB</fullName>
    </submittedName>
</protein>
<dbReference type="RefSeq" id="WP_099476618.1">
    <property type="nucleotide sequence ID" value="NZ_CP016809.1"/>
</dbReference>
<dbReference type="GO" id="GO:0015171">
    <property type="term" value="F:amino acid transmembrane transporter activity"/>
    <property type="evidence" value="ECO:0007669"/>
    <property type="project" value="TreeGrafter"/>
</dbReference>